<dbReference type="RefSeq" id="WP_093919301.1">
    <property type="nucleotide sequence ID" value="NZ_FONW01000002.1"/>
</dbReference>
<comment type="subcellular location">
    <subcellularLocation>
        <location evidence="1 8">Cell outer membrane</location>
        <topology evidence="1 8">Multi-pass membrane protein</topology>
    </subcellularLocation>
</comment>
<dbReference type="InterPro" id="IPR008969">
    <property type="entry name" value="CarboxyPept-like_regulatory"/>
</dbReference>
<dbReference type="InterPro" id="IPR012910">
    <property type="entry name" value="Plug_dom"/>
</dbReference>
<sequence>MKKIAFLAIILFASVTLIQAQKKNTDANIIGHVQCEGEHVPFINVTIDGTTIGTATDGTGHYQLINLPVGELTVRVTGIGYKSHSKKVQTEANKTLEIKFDIEKDVLNIESVVVTADRNQTNRAEAPVIVTSISPELMQNTQSVNIAEGLVFTPGLRTETNCQNCGFTQLRMNGMEGPYTQILMNSRPVFSGLAGVYGLELIPANMVERMEVVRGGGSALFGGNAIAGTVNIITKEPNRNSFSFDGRFGTIGVGAKDRDQLATDGQLNLNASIITDDRKTGGYIYSMLRNRDAYDANGDGFTEMVELENTTFGFNVFHKPGAKSKISLDGYRISEFRRGGNKLDLLPHETDITEQLDHLITGGNLSYDLFTNGSYDKLTVYASAQHVQRGSYYGAQQDANAYGDTKNLTSSVGAHYGFHADHFLVAPSTTIFGIDNTNDYLHDIKLGANGEANTTLTKQSVNTLGSFIQHDWKSEKVNLSLGLRYDRYWITDKESDEDDLSKGVLVPRVGLMYKFSPEVRFRIGYAQGYRAPQVFNEDLHIELVNATRVETFNSEDLKQETSNAFTASLNPVFSLKNTLNDVLIEGFYTRLKDPFANEYYPTDDNGNFAYMRINAEDDAYVAGVNLEWKSFLSDHLEAQLGLTVQASRYESPQAWGDEETSVSKDFMRTPNQYGYATFIWKPSHHFNTSLSLNYTGSMYVPHFGLNPADFEGQEQQLVLDAISRGDIIEGEMLKKADGFVVADLLFYYDFHFGNETEMQFYAGVKNIFNQIQKDYDRGVYRDAGYIYGPSLPRTLNFGVKFGNIF</sequence>
<evidence type="ECO:0000313" key="13">
    <source>
        <dbReference type="EMBL" id="SFF10061.1"/>
    </source>
</evidence>
<evidence type="ECO:0000256" key="4">
    <source>
        <dbReference type="ARBA" id="ARBA00022692"/>
    </source>
</evidence>
<dbReference type="Pfam" id="PF13715">
    <property type="entry name" value="CarbopepD_reg_2"/>
    <property type="match status" value="1"/>
</dbReference>
<dbReference type="PANTHER" id="PTHR30069:SF57">
    <property type="entry name" value="TONB-DEPENDENT RECEPTOR"/>
    <property type="match status" value="1"/>
</dbReference>
<dbReference type="Gene3D" id="2.60.40.1120">
    <property type="entry name" value="Carboxypeptidase-like, regulatory domain"/>
    <property type="match status" value="1"/>
</dbReference>
<feature type="chain" id="PRO_5011606502" evidence="10">
    <location>
        <begin position="21"/>
        <end position="805"/>
    </location>
</feature>
<dbReference type="GO" id="GO:0009279">
    <property type="term" value="C:cell outer membrane"/>
    <property type="evidence" value="ECO:0007669"/>
    <property type="project" value="UniProtKB-SubCell"/>
</dbReference>
<keyword evidence="3 8" id="KW-1134">Transmembrane beta strand</keyword>
<evidence type="ECO:0000259" key="11">
    <source>
        <dbReference type="Pfam" id="PF00593"/>
    </source>
</evidence>
<proteinExistence type="inferred from homology"/>
<dbReference type="GO" id="GO:0044718">
    <property type="term" value="P:siderophore transmembrane transport"/>
    <property type="evidence" value="ECO:0007669"/>
    <property type="project" value="TreeGrafter"/>
</dbReference>
<dbReference type="STRING" id="655355.SAMN05216283_102665"/>
<evidence type="ECO:0000259" key="12">
    <source>
        <dbReference type="Pfam" id="PF07715"/>
    </source>
</evidence>
<evidence type="ECO:0000256" key="1">
    <source>
        <dbReference type="ARBA" id="ARBA00004571"/>
    </source>
</evidence>
<evidence type="ECO:0000256" key="2">
    <source>
        <dbReference type="ARBA" id="ARBA00022448"/>
    </source>
</evidence>
<protein>
    <submittedName>
        <fullName evidence="13">Outer membrane receptor for ferrienterochelin and colicins</fullName>
    </submittedName>
</protein>
<evidence type="ECO:0000256" key="9">
    <source>
        <dbReference type="RuleBase" id="RU003357"/>
    </source>
</evidence>
<dbReference type="EMBL" id="FONW01000002">
    <property type="protein sequence ID" value="SFF10061.1"/>
    <property type="molecule type" value="Genomic_DNA"/>
</dbReference>
<dbReference type="Proteomes" id="UP000198964">
    <property type="component" value="Unassembled WGS sequence"/>
</dbReference>
<gene>
    <name evidence="13" type="ORF">SAMN05216283_102665</name>
</gene>
<dbReference type="Pfam" id="PF07715">
    <property type="entry name" value="Plug"/>
    <property type="match status" value="1"/>
</dbReference>
<evidence type="ECO:0000256" key="8">
    <source>
        <dbReference type="PROSITE-ProRule" id="PRU01360"/>
    </source>
</evidence>
<keyword evidence="2 8" id="KW-0813">Transport</keyword>
<dbReference type="PANTHER" id="PTHR30069">
    <property type="entry name" value="TONB-DEPENDENT OUTER MEMBRANE RECEPTOR"/>
    <property type="match status" value="1"/>
</dbReference>
<dbReference type="PROSITE" id="PS52016">
    <property type="entry name" value="TONB_DEPENDENT_REC_3"/>
    <property type="match status" value="1"/>
</dbReference>
<keyword evidence="13" id="KW-0675">Receptor</keyword>
<evidence type="ECO:0000256" key="10">
    <source>
        <dbReference type="SAM" id="SignalP"/>
    </source>
</evidence>
<evidence type="ECO:0000256" key="3">
    <source>
        <dbReference type="ARBA" id="ARBA00022452"/>
    </source>
</evidence>
<dbReference type="SUPFAM" id="SSF49464">
    <property type="entry name" value="Carboxypeptidase regulatory domain-like"/>
    <property type="match status" value="1"/>
</dbReference>
<reference evidence="13 14" key="1">
    <citation type="submission" date="2016-10" db="EMBL/GenBank/DDBJ databases">
        <authorList>
            <person name="de Groot N.N."/>
        </authorList>
    </citation>
    <scope>NUCLEOTIDE SEQUENCE [LARGE SCALE GENOMIC DNA]</scope>
    <source>
        <strain evidence="13 14">CGMCC 1.9156</strain>
    </source>
</reference>
<dbReference type="InterPro" id="IPR037066">
    <property type="entry name" value="Plug_dom_sf"/>
</dbReference>
<keyword evidence="4 8" id="KW-0812">Transmembrane</keyword>
<keyword evidence="5 9" id="KW-0798">TonB box</keyword>
<dbReference type="InterPro" id="IPR000531">
    <property type="entry name" value="Beta-barrel_TonB"/>
</dbReference>
<feature type="signal peptide" evidence="10">
    <location>
        <begin position="1"/>
        <end position="20"/>
    </location>
</feature>
<keyword evidence="7 8" id="KW-0998">Cell outer membrane</keyword>
<keyword evidence="10" id="KW-0732">Signal</keyword>
<feature type="domain" description="TonB-dependent receptor plug" evidence="12">
    <location>
        <begin position="124"/>
        <end position="229"/>
    </location>
</feature>
<evidence type="ECO:0000256" key="5">
    <source>
        <dbReference type="ARBA" id="ARBA00023077"/>
    </source>
</evidence>
<organism evidence="13 14">
    <name type="scientific">Sunxiuqinia elliptica</name>
    <dbReference type="NCBI Taxonomy" id="655355"/>
    <lineage>
        <taxon>Bacteria</taxon>
        <taxon>Pseudomonadati</taxon>
        <taxon>Bacteroidota</taxon>
        <taxon>Bacteroidia</taxon>
        <taxon>Marinilabiliales</taxon>
        <taxon>Prolixibacteraceae</taxon>
        <taxon>Sunxiuqinia</taxon>
    </lineage>
</organism>
<name>A0A1I2G0A8_9BACT</name>
<dbReference type="GO" id="GO:0015344">
    <property type="term" value="F:siderophore uptake transmembrane transporter activity"/>
    <property type="evidence" value="ECO:0007669"/>
    <property type="project" value="TreeGrafter"/>
</dbReference>
<dbReference type="Gene3D" id="2.170.130.10">
    <property type="entry name" value="TonB-dependent receptor, plug domain"/>
    <property type="match status" value="1"/>
</dbReference>
<dbReference type="SUPFAM" id="SSF56935">
    <property type="entry name" value="Porins"/>
    <property type="match status" value="1"/>
</dbReference>
<accession>A0A1I2G0A8</accession>
<dbReference type="AlphaFoldDB" id="A0A1I2G0A8"/>
<evidence type="ECO:0000313" key="14">
    <source>
        <dbReference type="Proteomes" id="UP000198964"/>
    </source>
</evidence>
<keyword evidence="6 8" id="KW-0472">Membrane</keyword>
<comment type="similarity">
    <text evidence="8 9">Belongs to the TonB-dependent receptor family.</text>
</comment>
<dbReference type="InterPro" id="IPR036942">
    <property type="entry name" value="Beta-barrel_TonB_sf"/>
</dbReference>
<evidence type="ECO:0000256" key="7">
    <source>
        <dbReference type="ARBA" id="ARBA00023237"/>
    </source>
</evidence>
<dbReference type="Gene3D" id="2.40.170.20">
    <property type="entry name" value="TonB-dependent receptor, beta-barrel domain"/>
    <property type="match status" value="1"/>
</dbReference>
<dbReference type="InterPro" id="IPR039426">
    <property type="entry name" value="TonB-dep_rcpt-like"/>
</dbReference>
<keyword evidence="14" id="KW-1185">Reference proteome</keyword>
<feature type="domain" description="TonB-dependent receptor-like beta-barrel" evidence="11">
    <location>
        <begin position="275"/>
        <end position="767"/>
    </location>
</feature>
<dbReference type="Pfam" id="PF00593">
    <property type="entry name" value="TonB_dep_Rec_b-barrel"/>
    <property type="match status" value="1"/>
</dbReference>
<evidence type="ECO:0000256" key="6">
    <source>
        <dbReference type="ARBA" id="ARBA00023136"/>
    </source>
</evidence>